<evidence type="ECO:0008006" key="3">
    <source>
        <dbReference type="Google" id="ProtNLM"/>
    </source>
</evidence>
<dbReference type="Gene3D" id="3.40.50.300">
    <property type="entry name" value="P-loop containing nucleotide triphosphate hydrolases"/>
    <property type="match status" value="1"/>
</dbReference>
<dbReference type="Proteomes" id="UP000465062">
    <property type="component" value="Chromosome"/>
</dbReference>
<dbReference type="KEGG" id="bvq:FHE72_01195"/>
<dbReference type="RefSeq" id="WP_159360968.1">
    <property type="nucleotide sequence ID" value="NZ_CP047394.1"/>
</dbReference>
<reference evidence="1 2" key="1">
    <citation type="submission" date="2019-06" db="EMBL/GenBank/DDBJ databases">
        <title>An operon consisting of a P-type ATPase gene and a transcriptional regular gene given the different cadmium resistance in Bacillus vietamensis 151-6 and Bacillus marisflavi 151-25.</title>
        <authorList>
            <person name="Yu X."/>
        </authorList>
    </citation>
    <scope>NUCLEOTIDE SEQUENCE [LARGE SCALE GENOMIC DNA]</scope>
    <source>
        <strain evidence="1 2">151-6</strain>
    </source>
</reference>
<evidence type="ECO:0000313" key="1">
    <source>
        <dbReference type="EMBL" id="QHE59809.1"/>
    </source>
</evidence>
<evidence type="ECO:0000313" key="2">
    <source>
        <dbReference type="Proteomes" id="UP000465062"/>
    </source>
</evidence>
<protein>
    <recommendedName>
        <fullName evidence="3">HprK</fullName>
    </recommendedName>
</protein>
<accession>A0A6I6UJY1</accession>
<gene>
    <name evidence="1" type="ORF">FHE72_01195</name>
</gene>
<dbReference type="InterPro" id="IPR027417">
    <property type="entry name" value="P-loop_NTPase"/>
</dbReference>
<organism evidence="1 2">
    <name type="scientific">Rossellomorea vietnamensis</name>
    <dbReference type="NCBI Taxonomy" id="218284"/>
    <lineage>
        <taxon>Bacteria</taxon>
        <taxon>Bacillati</taxon>
        <taxon>Bacillota</taxon>
        <taxon>Bacilli</taxon>
        <taxon>Bacillales</taxon>
        <taxon>Bacillaceae</taxon>
        <taxon>Rossellomorea</taxon>
    </lineage>
</organism>
<name>A0A6I6UJY1_9BACI</name>
<dbReference type="EMBL" id="CP047394">
    <property type="protein sequence ID" value="QHE59809.1"/>
    <property type="molecule type" value="Genomic_DNA"/>
</dbReference>
<proteinExistence type="predicted"/>
<sequence length="350" mass="40173">MNSLKLFRITRENISCQVYLSVDVYKALFRLIKPFFKIEKISEENSDTWTIIESVNPYEISKGFSRSIEKNGEEPPIDLYINLHNKVIGLNNASLRWKPIFILRLLRNIFRWEFYKQGAVFIHGGLVEYMNYGIAIIGHKKTGKTSTILSLLAKEGINFSTNDDLLVACNDEELKAFGWPRSIGVRKETLMSLKDFAPNYIDSILKLKHPGLDIYKTNNEITNLPNIVDFLPSELANCYSKKIFSKLNLKFLVFPKFTNDLKPSVTILSPKDAYGTLMESLEVMPSSYNLFLKDYYGLNDSSLIPKIKEMIDSTVSIQLNQSMENLEEASNLLLNLFEEITKKGRVANYE</sequence>
<dbReference type="AlphaFoldDB" id="A0A6I6UJY1"/>